<gene>
    <name evidence="1" type="ORF">GCM10007898_26070</name>
</gene>
<dbReference type="Proteomes" id="UP001156627">
    <property type="component" value="Unassembled WGS sequence"/>
</dbReference>
<accession>A0ABQ5XBG6</accession>
<keyword evidence="2" id="KW-1185">Reference proteome</keyword>
<evidence type="ECO:0000313" key="1">
    <source>
        <dbReference type="EMBL" id="GLQ89035.1"/>
    </source>
</evidence>
<proteinExistence type="predicted"/>
<reference evidence="2" key="1">
    <citation type="journal article" date="2019" name="Int. J. Syst. Evol. Microbiol.">
        <title>The Global Catalogue of Microorganisms (GCM) 10K type strain sequencing project: providing services to taxonomists for standard genome sequencing and annotation.</title>
        <authorList>
            <consortium name="The Broad Institute Genomics Platform"/>
            <consortium name="The Broad Institute Genome Sequencing Center for Infectious Disease"/>
            <person name="Wu L."/>
            <person name="Ma J."/>
        </authorList>
    </citation>
    <scope>NUCLEOTIDE SEQUENCE [LARGE SCALE GENOMIC DNA]</scope>
    <source>
        <strain evidence="2">NBRC 111981</strain>
    </source>
</reference>
<dbReference type="EMBL" id="BSOA01000028">
    <property type="protein sequence ID" value="GLQ89035.1"/>
    <property type="molecule type" value="Genomic_DNA"/>
</dbReference>
<protein>
    <submittedName>
        <fullName evidence="1">Uncharacterized protein</fullName>
    </submittedName>
</protein>
<name>A0ABQ5XBG6_9GAMM</name>
<evidence type="ECO:0000313" key="2">
    <source>
        <dbReference type="Proteomes" id="UP001156627"/>
    </source>
</evidence>
<sequence>MVRRSNKQRCGGPFVNSLKQDVNYTLELANVLSIISALGECVEFVQQQYTRLRACM</sequence>
<organism evidence="1 2">
    <name type="scientific">Dyella flagellata</name>
    <dbReference type="NCBI Taxonomy" id="1867833"/>
    <lineage>
        <taxon>Bacteria</taxon>
        <taxon>Pseudomonadati</taxon>
        <taxon>Pseudomonadota</taxon>
        <taxon>Gammaproteobacteria</taxon>
        <taxon>Lysobacterales</taxon>
        <taxon>Rhodanobacteraceae</taxon>
        <taxon>Dyella</taxon>
    </lineage>
</organism>
<comment type="caution">
    <text evidence="1">The sequence shown here is derived from an EMBL/GenBank/DDBJ whole genome shotgun (WGS) entry which is preliminary data.</text>
</comment>